<name>A0ABV0NZ10_9TELE</name>
<sequence length="60" mass="6553">KICSLDPVPVNSLDSSILCSSFKIITSFSVLAGGGQLLPPGTFFGRNLLNLHRSCFQRLW</sequence>
<feature type="non-terminal residue" evidence="1">
    <location>
        <position position="1"/>
    </location>
</feature>
<keyword evidence="2" id="KW-1185">Reference proteome</keyword>
<evidence type="ECO:0000313" key="2">
    <source>
        <dbReference type="Proteomes" id="UP001476798"/>
    </source>
</evidence>
<reference evidence="1 2" key="1">
    <citation type="submission" date="2021-06" db="EMBL/GenBank/DDBJ databases">
        <authorList>
            <person name="Palmer J.M."/>
        </authorList>
    </citation>
    <scope>NUCLEOTIDE SEQUENCE [LARGE SCALE GENOMIC DNA]</scope>
    <source>
        <strain evidence="1 2">GA_2019</strain>
        <tissue evidence="1">Muscle</tissue>
    </source>
</reference>
<dbReference type="Proteomes" id="UP001476798">
    <property type="component" value="Unassembled WGS sequence"/>
</dbReference>
<proteinExistence type="predicted"/>
<accession>A0ABV0NZ10</accession>
<comment type="caution">
    <text evidence="1">The sequence shown here is derived from an EMBL/GenBank/DDBJ whole genome shotgun (WGS) entry which is preliminary data.</text>
</comment>
<organism evidence="1 2">
    <name type="scientific">Goodea atripinnis</name>
    <dbReference type="NCBI Taxonomy" id="208336"/>
    <lineage>
        <taxon>Eukaryota</taxon>
        <taxon>Metazoa</taxon>
        <taxon>Chordata</taxon>
        <taxon>Craniata</taxon>
        <taxon>Vertebrata</taxon>
        <taxon>Euteleostomi</taxon>
        <taxon>Actinopterygii</taxon>
        <taxon>Neopterygii</taxon>
        <taxon>Teleostei</taxon>
        <taxon>Neoteleostei</taxon>
        <taxon>Acanthomorphata</taxon>
        <taxon>Ovalentaria</taxon>
        <taxon>Atherinomorphae</taxon>
        <taxon>Cyprinodontiformes</taxon>
        <taxon>Goodeidae</taxon>
        <taxon>Goodea</taxon>
    </lineage>
</organism>
<dbReference type="EMBL" id="JAHRIO010054923">
    <property type="protein sequence ID" value="MEQ2176703.1"/>
    <property type="molecule type" value="Genomic_DNA"/>
</dbReference>
<evidence type="ECO:0000313" key="1">
    <source>
        <dbReference type="EMBL" id="MEQ2176703.1"/>
    </source>
</evidence>
<gene>
    <name evidence="1" type="ORF">GOODEAATRI_030714</name>
</gene>
<protein>
    <submittedName>
        <fullName evidence="1">Uncharacterized protein</fullName>
    </submittedName>
</protein>